<feature type="region of interest" description="Disordered" evidence="2">
    <location>
        <begin position="516"/>
        <end position="572"/>
    </location>
</feature>
<organism evidence="4 5">
    <name type="scientific">Bowdeniella nasicola</name>
    <dbReference type="NCBI Taxonomy" id="208480"/>
    <lineage>
        <taxon>Bacteria</taxon>
        <taxon>Bacillati</taxon>
        <taxon>Actinomycetota</taxon>
        <taxon>Actinomycetes</taxon>
        <taxon>Actinomycetales</taxon>
        <taxon>Actinomycetaceae</taxon>
        <taxon>Bowdeniella</taxon>
    </lineage>
</organism>
<evidence type="ECO:0000313" key="5">
    <source>
        <dbReference type="Proteomes" id="UP000199288"/>
    </source>
</evidence>
<keyword evidence="1" id="KW-0175">Coiled coil</keyword>
<dbReference type="Gene3D" id="3.40.50.300">
    <property type="entry name" value="P-loop containing nucleotide triphosphate hydrolases"/>
    <property type="match status" value="2"/>
</dbReference>
<sequence length="592" mass="62563">MTDTPDLAALKAAAAAAAAEAAEAEAKAAAARAAAAEAALAAAAAAPEPAAPEPAAPSDSPQVQTITEGYHFDGEVLQLGVLLEDGQPVPSARISLPLAMMNRHGLVAGATGTGKTRTLQLMVEGLSTAGVPSFVMDIKGDLTGLLEAGQGSDKLSARTQALGQQWAGRAFPVELYRLGSAGVGIPVRTSITDFGPLLLARVLELNDTQESALQLIFHWADSQQLALIDVKDLRAVVAYLASDEGKESLKAIGGISSATAGVILRKLAALEAQGGDEFFGEPAFDTADLLAMTGEGGVISVLELPSVHDQPVLFSTFVMWLLASLFQTLPEVGDGEKPKLVFFFDEAHLLFNGASKAFLDEVIKTVRLVRSKGVGIFFVTQTPKDVPADVLAQLGARVQHALRAFTPQDAKKLKETVSTFPTSPYDLAEVLTSLGTGEAVVTVLDRKGRPTPVAPTRLFAPAANMGEASPGVAEAHVAASAKLARYKDAVDPESAFELLEARVAAEARAREEAKAAEAAAKEAEKARAAADKAREKEYERMRRQAEKDAEAARREQERAAAKRSRVMEDMLRTAGRTLTREITRSIFGTRRR</sequence>
<dbReference type="EMBL" id="FNQV01000002">
    <property type="protein sequence ID" value="SDZ81154.1"/>
    <property type="molecule type" value="Genomic_DNA"/>
</dbReference>
<dbReference type="AlphaFoldDB" id="A0A1H3W3Z2"/>
<dbReference type="RefSeq" id="WP_092561217.1">
    <property type="nucleotide sequence ID" value="NZ_FNQV01000002.1"/>
</dbReference>
<dbReference type="OrthoDB" id="9758751at2"/>
<dbReference type="SUPFAM" id="SSF52540">
    <property type="entry name" value="P-loop containing nucleoside triphosphate hydrolases"/>
    <property type="match status" value="1"/>
</dbReference>
<dbReference type="InterPro" id="IPR033186">
    <property type="entry name" value="HerA_C"/>
</dbReference>
<feature type="coiled-coil region" evidence="1">
    <location>
        <begin position="7"/>
        <end position="41"/>
    </location>
</feature>
<dbReference type="InterPro" id="IPR051162">
    <property type="entry name" value="T4SS_component"/>
</dbReference>
<gene>
    <name evidence="4" type="ORF">SAMN02910418_00254</name>
</gene>
<proteinExistence type="predicted"/>
<dbReference type="PANTHER" id="PTHR30121">
    <property type="entry name" value="UNCHARACTERIZED PROTEIN YJGR-RELATED"/>
    <property type="match status" value="1"/>
</dbReference>
<name>A0A1H3W3Z2_9ACTO</name>
<dbReference type="InterPro" id="IPR027417">
    <property type="entry name" value="P-loop_NTPase"/>
</dbReference>
<protein>
    <recommendedName>
        <fullName evidence="3">Helicase HerA-like C-terminal domain-containing protein</fullName>
    </recommendedName>
</protein>
<reference evidence="5" key="1">
    <citation type="submission" date="2016-10" db="EMBL/GenBank/DDBJ databases">
        <authorList>
            <person name="Varghese N."/>
            <person name="Submissions S."/>
        </authorList>
    </citation>
    <scope>NUCLEOTIDE SEQUENCE [LARGE SCALE GENOMIC DNA]</scope>
    <source>
        <strain evidence="5">KPR-1</strain>
    </source>
</reference>
<evidence type="ECO:0000256" key="1">
    <source>
        <dbReference type="SAM" id="Coils"/>
    </source>
</evidence>
<accession>A0A1H3W3Z2</accession>
<feature type="domain" description="Helicase HerA-like C-terminal" evidence="3">
    <location>
        <begin position="89"/>
        <end position="589"/>
    </location>
</feature>
<evidence type="ECO:0000256" key="2">
    <source>
        <dbReference type="SAM" id="MobiDB-lite"/>
    </source>
</evidence>
<dbReference type="Proteomes" id="UP000199288">
    <property type="component" value="Unassembled WGS sequence"/>
</dbReference>
<feature type="compositionally biased region" description="Basic and acidic residues" evidence="2">
    <location>
        <begin position="516"/>
        <end position="571"/>
    </location>
</feature>
<evidence type="ECO:0000259" key="3">
    <source>
        <dbReference type="Pfam" id="PF05872"/>
    </source>
</evidence>
<keyword evidence="5" id="KW-1185">Reference proteome</keyword>
<dbReference type="Pfam" id="PF05872">
    <property type="entry name" value="HerA_C"/>
    <property type="match status" value="1"/>
</dbReference>
<dbReference type="PANTHER" id="PTHR30121:SF6">
    <property type="entry name" value="SLR6007 PROTEIN"/>
    <property type="match status" value="1"/>
</dbReference>
<evidence type="ECO:0000313" key="4">
    <source>
        <dbReference type="EMBL" id="SDZ81154.1"/>
    </source>
</evidence>